<feature type="compositionally biased region" description="Low complexity" evidence="1">
    <location>
        <begin position="417"/>
        <end position="433"/>
    </location>
</feature>
<reference evidence="3 4" key="1">
    <citation type="submission" date="2013-05" db="EMBL/GenBank/DDBJ databases">
        <title>Drechslerella stenobrocha genome reveals carnivorous origination and mechanical trapping mechanism of predatory fungi.</title>
        <authorList>
            <person name="Liu X."/>
            <person name="Zhang W."/>
            <person name="Liu K."/>
        </authorList>
    </citation>
    <scope>NUCLEOTIDE SEQUENCE [LARGE SCALE GENOMIC DNA]</scope>
    <source>
        <strain evidence="3 4">248</strain>
    </source>
</reference>
<feature type="region of interest" description="Disordered" evidence="1">
    <location>
        <begin position="410"/>
        <end position="454"/>
    </location>
</feature>
<evidence type="ECO:0000313" key="3">
    <source>
        <dbReference type="EMBL" id="EWC47697.1"/>
    </source>
</evidence>
<feature type="compositionally biased region" description="Polar residues" evidence="1">
    <location>
        <begin position="50"/>
        <end position="62"/>
    </location>
</feature>
<accession>W7I5F1</accession>
<evidence type="ECO:0000313" key="4">
    <source>
        <dbReference type="Proteomes" id="UP000024837"/>
    </source>
</evidence>
<feature type="domain" description="CRIB" evidence="2">
    <location>
        <begin position="189"/>
        <end position="202"/>
    </location>
</feature>
<dbReference type="InterPro" id="IPR000095">
    <property type="entry name" value="CRIB_dom"/>
</dbReference>
<feature type="compositionally biased region" description="Polar residues" evidence="1">
    <location>
        <begin position="13"/>
        <end position="27"/>
    </location>
</feature>
<evidence type="ECO:0000256" key="1">
    <source>
        <dbReference type="SAM" id="MobiDB-lite"/>
    </source>
</evidence>
<dbReference type="HOGENOM" id="CLU_387798_0_0_1"/>
<feature type="compositionally biased region" description="Polar residues" evidence="1">
    <location>
        <begin position="647"/>
        <end position="658"/>
    </location>
</feature>
<dbReference type="AlphaFoldDB" id="W7I5F1"/>
<dbReference type="OrthoDB" id="24581at2759"/>
<feature type="compositionally biased region" description="Polar residues" evidence="1">
    <location>
        <begin position="79"/>
        <end position="90"/>
    </location>
</feature>
<proteinExistence type="predicted"/>
<feature type="region of interest" description="Disordered" evidence="1">
    <location>
        <begin position="536"/>
        <end position="560"/>
    </location>
</feature>
<feature type="region of interest" description="Disordered" evidence="1">
    <location>
        <begin position="639"/>
        <end position="660"/>
    </location>
</feature>
<evidence type="ECO:0000259" key="2">
    <source>
        <dbReference type="PROSITE" id="PS50108"/>
    </source>
</evidence>
<feature type="compositionally biased region" description="Basic and acidic residues" evidence="1">
    <location>
        <begin position="103"/>
        <end position="113"/>
    </location>
</feature>
<dbReference type="EMBL" id="KI966408">
    <property type="protein sequence ID" value="EWC47697.1"/>
    <property type="molecule type" value="Genomic_DNA"/>
</dbReference>
<dbReference type="Proteomes" id="UP000024837">
    <property type="component" value="Unassembled WGS sequence"/>
</dbReference>
<keyword evidence="4" id="KW-1185">Reference proteome</keyword>
<name>W7I5F1_9PEZI</name>
<dbReference type="PROSITE" id="PS50108">
    <property type="entry name" value="CRIB"/>
    <property type="match status" value="1"/>
</dbReference>
<feature type="compositionally biased region" description="Polar residues" evidence="1">
    <location>
        <begin position="149"/>
        <end position="158"/>
    </location>
</feature>
<feature type="region of interest" description="Disordered" evidence="1">
    <location>
        <begin position="1"/>
        <end position="160"/>
    </location>
</feature>
<sequence>MFSRLRETGRQIARSNSISNDPSIPTQESHRYQLRLSSEKRRYSVAAADTTPSPQNSSSPGNIKNMDRPGPQLRKRGSSLFNKMTSQETYESLVPRSTSSSRSSERLPADNRDSPFPSLSTRIKAHRMRKNSQLSLSLGPLEEHEIRQPTPTQRNSTPRLLRTHSVPDLLSKAQASSNEPRTFCNGKPISNPFNFRHLSHLKTQQGAQFEDTPEDVLPLQWNYMLKEARAPKTPVVPMTPLTPRTPRNMLNLSGSLRTTGLPMPSPSVDSVYSPVDSIAELSMKSRSAESLNNSYTSHLAPPPRSSSRAAFSSFLDTKEDDIPILESEGRDSVILFPADIALLPRSVDPILEDESSMLDQDTKDIVLGAFPSPPVASPLTSGLPIAPIQPTAAPHVSSVQLPNFTATNQLLPPLSPLRPSSSSSGTLGVGSPSDGNQTKEPALNRRSSKRSSKRFSRRVSSLLGESVCEIQNWEADIDWTYDNTDLDEWVDDLEGIEEEEEVGVILGSKSAPVSASPSAVNLACLDEIAVKRHSDEGTSFLSAPEDDNEPRSPGIGIADRLPNLKAGRKHYRNSSLRAFSNLDNGIVTLNEADELQHQASFQMVPAAPREVAIPPARYSGRSRAASNATCTTSLSDIEGYPSDLSEMASTPSHSSHNSAEGPYFLPHTQDGLYTEAKAQLVSGVHIVSDDVPFNFF</sequence>
<protein>
    <recommendedName>
        <fullName evidence="2">CRIB domain-containing protein</fullName>
    </recommendedName>
</protein>
<organism evidence="3 4">
    <name type="scientific">Drechslerella stenobrocha 248</name>
    <dbReference type="NCBI Taxonomy" id="1043628"/>
    <lineage>
        <taxon>Eukaryota</taxon>
        <taxon>Fungi</taxon>
        <taxon>Dikarya</taxon>
        <taxon>Ascomycota</taxon>
        <taxon>Pezizomycotina</taxon>
        <taxon>Orbiliomycetes</taxon>
        <taxon>Orbiliales</taxon>
        <taxon>Orbiliaceae</taxon>
        <taxon>Drechslerella</taxon>
    </lineage>
</organism>
<gene>
    <name evidence="3" type="ORF">DRE_02897</name>
</gene>